<dbReference type="Proteomes" id="UP000076532">
    <property type="component" value="Unassembled WGS sequence"/>
</dbReference>
<dbReference type="CDD" id="cd18186">
    <property type="entry name" value="BTB_POZ_ZBTB_KLHL-like"/>
    <property type="match status" value="1"/>
</dbReference>
<dbReference type="InterPro" id="IPR000210">
    <property type="entry name" value="BTB/POZ_dom"/>
</dbReference>
<dbReference type="SMART" id="SM00225">
    <property type="entry name" value="BTB"/>
    <property type="match status" value="1"/>
</dbReference>
<name>A0A166AC13_9AGAM</name>
<dbReference type="Gene3D" id="3.30.710.10">
    <property type="entry name" value="Potassium Channel Kv1.1, Chain A"/>
    <property type="match status" value="1"/>
</dbReference>
<dbReference type="InterPro" id="IPR011333">
    <property type="entry name" value="SKP1/BTB/POZ_sf"/>
</dbReference>
<protein>
    <recommendedName>
        <fullName evidence="1">BTB domain-containing protein</fullName>
    </recommendedName>
</protein>
<evidence type="ECO:0000313" key="2">
    <source>
        <dbReference type="EMBL" id="KZP11458.1"/>
    </source>
</evidence>
<dbReference type="SUPFAM" id="SSF54695">
    <property type="entry name" value="POZ domain"/>
    <property type="match status" value="1"/>
</dbReference>
<feature type="domain" description="BTB" evidence="1">
    <location>
        <begin position="34"/>
        <end position="63"/>
    </location>
</feature>
<evidence type="ECO:0000313" key="3">
    <source>
        <dbReference type="Proteomes" id="UP000076532"/>
    </source>
</evidence>
<proteinExistence type="predicted"/>
<sequence length="333" mass="37480">MSGVEDPGNRRKCTEEELRPAPIITRSKLWFKDGSVVLQAENTQFKVHQSILSMNSTVFSDIFLAPQSAGEHLAEGCPIVHLSDTSADVTIMLQAICQRRYVANGSALPFLVVAAFLRLGNKYDIEVLRADALKRLFFEIPSRLGNADERLALKQSCHGQLDMLNLAREQNILSALPLARYRCCWLWSTQKDLFKTRLDPQEAIICVTASTTLMRLQGETTFSWITFPPSKYDSCQASADCSAARSKLAIELFFPVAEISGLKVWHEKWGESMCKACIDVALVEHERGRLRFWKALPGVFGLPGWAELNKERDQSKSHLVPFSPLYKSNFNTH</sequence>
<dbReference type="AlphaFoldDB" id="A0A166AC13"/>
<reference evidence="2 3" key="1">
    <citation type="journal article" date="2016" name="Mol. Biol. Evol.">
        <title>Comparative Genomics of Early-Diverging Mushroom-Forming Fungi Provides Insights into the Origins of Lignocellulose Decay Capabilities.</title>
        <authorList>
            <person name="Nagy L.G."/>
            <person name="Riley R."/>
            <person name="Tritt A."/>
            <person name="Adam C."/>
            <person name="Daum C."/>
            <person name="Floudas D."/>
            <person name="Sun H."/>
            <person name="Yadav J.S."/>
            <person name="Pangilinan J."/>
            <person name="Larsson K.H."/>
            <person name="Matsuura K."/>
            <person name="Barry K."/>
            <person name="Labutti K."/>
            <person name="Kuo R."/>
            <person name="Ohm R.A."/>
            <person name="Bhattacharya S.S."/>
            <person name="Shirouzu T."/>
            <person name="Yoshinaga Y."/>
            <person name="Martin F.M."/>
            <person name="Grigoriev I.V."/>
            <person name="Hibbett D.S."/>
        </authorList>
    </citation>
    <scope>NUCLEOTIDE SEQUENCE [LARGE SCALE GENOMIC DNA]</scope>
    <source>
        <strain evidence="2 3">CBS 109695</strain>
    </source>
</reference>
<keyword evidence="3" id="KW-1185">Reference proteome</keyword>
<organism evidence="2 3">
    <name type="scientific">Athelia psychrophila</name>
    <dbReference type="NCBI Taxonomy" id="1759441"/>
    <lineage>
        <taxon>Eukaryota</taxon>
        <taxon>Fungi</taxon>
        <taxon>Dikarya</taxon>
        <taxon>Basidiomycota</taxon>
        <taxon>Agaricomycotina</taxon>
        <taxon>Agaricomycetes</taxon>
        <taxon>Agaricomycetidae</taxon>
        <taxon>Atheliales</taxon>
        <taxon>Atheliaceae</taxon>
        <taxon>Athelia</taxon>
    </lineage>
</organism>
<dbReference type="EMBL" id="KV417663">
    <property type="protein sequence ID" value="KZP11458.1"/>
    <property type="molecule type" value="Genomic_DNA"/>
</dbReference>
<evidence type="ECO:0000259" key="1">
    <source>
        <dbReference type="PROSITE" id="PS50097"/>
    </source>
</evidence>
<accession>A0A166AC13</accession>
<dbReference type="OrthoDB" id="3027208at2759"/>
<dbReference type="PROSITE" id="PS50097">
    <property type="entry name" value="BTB"/>
    <property type="match status" value="1"/>
</dbReference>
<gene>
    <name evidence="2" type="ORF">FIBSPDRAFT_899024</name>
</gene>
<dbReference type="Pfam" id="PF00651">
    <property type="entry name" value="BTB"/>
    <property type="match status" value="1"/>
</dbReference>